<comment type="similarity">
    <text evidence="1">Belongs to the HerA family.</text>
</comment>
<name>A7I6U4_METB6</name>
<dbReference type="SUPFAM" id="SSF52540">
    <property type="entry name" value="P-loop containing nucleoside triphosphate hydrolases"/>
    <property type="match status" value="1"/>
</dbReference>
<dbReference type="STRING" id="456442.Mboo_0937"/>
<evidence type="ECO:0000259" key="5">
    <source>
        <dbReference type="Pfam" id="PF01935"/>
    </source>
</evidence>
<dbReference type="GO" id="GO:0043139">
    <property type="term" value="F:5'-3' DNA helicase activity"/>
    <property type="evidence" value="ECO:0007669"/>
    <property type="project" value="UniProtKB-EC"/>
</dbReference>
<gene>
    <name evidence="6" type="ordered locus">Mboo_0937</name>
</gene>
<dbReference type="Gene3D" id="3.40.50.300">
    <property type="entry name" value="P-loop containing nucleotide triphosphate hydrolases"/>
    <property type="match status" value="2"/>
</dbReference>
<dbReference type="InterPro" id="IPR027417">
    <property type="entry name" value="P-loop_NTPase"/>
</dbReference>
<evidence type="ECO:0000256" key="3">
    <source>
        <dbReference type="ARBA" id="ARBA00048954"/>
    </source>
</evidence>
<organism evidence="6 7">
    <name type="scientific">Methanoregula boonei (strain DSM 21154 / JCM 14090 / 6A8)</name>
    <dbReference type="NCBI Taxonomy" id="456442"/>
    <lineage>
        <taxon>Archaea</taxon>
        <taxon>Methanobacteriati</taxon>
        <taxon>Methanobacteriota</taxon>
        <taxon>Stenosarchaea group</taxon>
        <taxon>Methanomicrobia</taxon>
        <taxon>Methanomicrobiales</taxon>
        <taxon>Methanoregulaceae</taxon>
        <taxon>Methanoregula</taxon>
    </lineage>
</organism>
<evidence type="ECO:0000256" key="4">
    <source>
        <dbReference type="ARBA" id="ARBA00048988"/>
    </source>
</evidence>
<dbReference type="InterPro" id="IPR008571">
    <property type="entry name" value="HerA-like"/>
</dbReference>
<feature type="domain" description="Helicase HerA central" evidence="5">
    <location>
        <begin position="145"/>
        <end position="382"/>
    </location>
</feature>
<evidence type="ECO:0000256" key="1">
    <source>
        <dbReference type="ARBA" id="ARBA00007816"/>
    </source>
</evidence>
<dbReference type="EMBL" id="CP000780">
    <property type="protein sequence ID" value="ABS55455.1"/>
    <property type="molecule type" value="Genomic_DNA"/>
</dbReference>
<dbReference type="RefSeq" id="WP_012106480.1">
    <property type="nucleotide sequence ID" value="NC_009712.1"/>
</dbReference>
<dbReference type="HOGENOM" id="CLU_023842_3_0_2"/>
<proteinExistence type="inferred from homology"/>
<dbReference type="OrthoDB" id="107033at2157"/>
<dbReference type="AlphaFoldDB" id="A7I6U4"/>
<reference evidence="7" key="1">
    <citation type="journal article" date="2015" name="Microbiology">
        <title>Genome of Methanoregula boonei 6A8 reveals adaptations to oligotrophic peatland environments.</title>
        <authorList>
            <person name="Braeuer S."/>
            <person name="Cadillo-Quiroz H."/>
            <person name="Kyrpides N."/>
            <person name="Woyke T."/>
            <person name="Goodwin L."/>
            <person name="Detter C."/>
            <person name="Podell S."/>
            <person name="Yavitt J.B."/>
            <person name="Zinder S.H."/>
        </authorList>
    </citation>
    <scope>NUCLEOTIDE SEQUENCE [LARGE SCALE GENOMIC DNA]</scope>
    <source>
        <strain evidence="7">DSM 21154 / JCM 14090 / 6A8</strain>
    </source>
</reference>
<dbReference type="Proteomes" id="UP000002408">
    <property type="component" value="Chromosome"/>
</dbReference>
<evidence type="ECO:0000313" key="7">
    <source>
        <dbReference type="Proteomes" id="UP000002408"/>
    </source>
</evidence>
<dbReference type="GO" id="GO:0043138">
    <property type="term" value="F:3'-5' DNA helicase activity"/>
    <property type="evidence" value="ECO:0007669"/>
    <property type="project" value="UniProtKB-EC"/>
</dbReference>
<comment type="catalytic activity">
    <reaction evidence="3">
        <text>ATP + H2O = ADP + phosphate + H(+)</text>
        <dbReference type="Rhea" id="RHEA:13065"/>
        <dbReference type="ChEBI" id="CHEBI:15377"/>
        <dbReference type="ChEBI" id="CHEBI:15378"/>
        <dbReference type="ChEBI" id="CHEBI:30616"/>
        <dbReference type="ChEBI" id="CHEBI:43474"/>
        <dbReference type="ChEBI" id="CHEBI:456216"/>
        <dbReference type="EC" id="5.6.2.3"/>
    </reaction>
</comment>
<evidence type="ECO:0000256" key="2">
    <source>
        <dbReference type="ARBA" id="ARBA00034617"/>
    </source>
</evidence>
<evidence type="ECO:0000313" key="6">
    <source>
        <dbReference type="EMBL" id="ABS55455.1"/>
    </source>
</evidence>
<dbReference type="PANTHER" id="PTHR42957:SF1">
    <property type="entry name" value="HELICASE MJ1565-RELATED"/>
    <property type="match status" value="1"/>
</dbReference>
<dbReference type="PANTHER" id="PTHR42957">
    <property type="entry name" value="HELICASE MJ1565-RELATED"/>
    <property type="match status" value="1"/>
</dbReference>
<dbReference type="InterPro" id="IPR002789">
    <property type="entry name" value="HerA_central"/>
</dbReference>
<dbReference type="Pfam" id="PF01935">
    <property type="entry name" value="DUF87"/>
    <property type="match status" value="1"/>
</dbReference>
<dbReference type="eggNOG" id="arCOG00280">
    <property type="taxonomic scope" value="Archaea"/>
</dbReference>
<comment type="catalytic activity">
    <reaction evidence="2">
        <text>Couples ATP hydrolysis with the unwinding of duplex DNA by translocating in the 3'-5' direction.</text>
        <dbReference type="EC" id="5.6.2.4"/>
    </reaction>
</comment>
<dbReference type="KEGG" id="mbn:Mboo_0937"/>
<dbReference type="GeneID" id="5410054"/>
<protein>
    <recommendedName>
        <fullName evidence="5">Helicase HerA central domain-containing protein</fullName>
    </recommendedName>
</protein>
<accession>A7I6U4</accession>
<keyword evidence="7" id="KW-1185">Reference proteome</keyword>
<sequence length="540" mass="60563">MMTLNDIENTDKTKFRLIGKSVLSYRFIVPHDAELFVGDIVKISDEKKEYTFFAKVIDLFHESNFADKNWDTRPFSELFYGLGEDVFIGVEAVPLGFTDRTGTFRKPRTIPVKFSDVTLPEAGDFAFLSKVMGDIEVGVMRTGQGVLKEVPVKIHSKVLPQHMGVFATTGMGKSNFMKTFCASCMKMQQFGLLVVDPHGEYVRGGLSSTGKKTLGLLHYTNGRDGLVVFTISEGDRKKYSLSSLWLDYDDFRLSDLNLLYDSSQAQRDVIETLDEISGSELVPFFLTANVDTLPDEVKENRYTGPHPEIAEKLGSFHPGTLGVIQRRLRAIVQGNRKFFRESGSAIPEILKHLHNNKVVLIDIPRMGERSELFVLSMITRRLMQAHRKSSEEFGVESEPAEQKKVLITIEEAQRVLGAGGSSTQIFRECAMEGRKFGVGLCVITQQPKNVDPKVLAQINTFVVMGLGDRGDREIIMGSAKQDLSKMEIEIQTLDQGEAILSTIGIPFPVSMRIHEYEAYITELNREKKKDIREGLSTGFS</sequence>
<comment type="catalytic activity">
    <reaction evidence="4">
        <text>ATP + H2O = ADP + phosphate + H(+)</text>
        <dbReference type="Rhea" id="RHEA:13065"/>
        <dbReference type="ChEBI" id="CHEBI:15377"/>
        <dbReference type="ChEBI" id="CHEBI:15378"/>
        <dbReference type="ChEBI" id="CHEBI:30616"/>
        <dbReference type="ChEBI" id="CHEBI:43474"/>
        <dbReference type="ChEBI" id="CHEBI:456216"/>
        <dbReference type="EC" id="5.6.2.4"/>
    </reaction>
</comment>